<dbReference type="Proteomes" id="UP001174909">
    <property type="component" value="Unassembled WGS sequence"/>
</dbReference>
<organism evidence="2 3">
    <name type="scientific">Geodia barretti</name>
    <name type="common">Barrett's horny sponge</name>
    <dbReference type="NCBI Taxonomy" id="519541"/>
    <lineage>
        <taxon>Eukaryota</taxon>
        <taxon>Metazoa</taxon>
        <taxon>Porifera</taxon>
        <taxon>Demospongiae</taxon>
        <taxon>Heteroscleromorpha</taxon>
        <taxon>Tetractinellida</taxon>
        <taxon>Astrophorina</taxon>
        <taxon>Geodiidae</taxon>
        <taxon>Geodia</taxon>
    </lineage>
</organism>
<protein>
    <recommendedName>
        <fullName evidence="4">Periplasmic heavy metal sensor</fullName>
    </recommendedName>
</protein>
<feature type="compositionally biased region" description="Gly residues" evidence="1">
    <location>
        <begin position="44"/>
        <end position="53"/>
    </location>
</feature>
<reference evidence="2" key="1">
    <citation type="submission" date="2023-03" db="EMBL/GenBank/DDBJ databases">
        <authorList>
            <person name="Steffen K."/>
            <person name="Cardenas P."/>
        </authorList>
    </citation>
    <scope>NUCLEOTIDE SEQUENCE</scope>
</reference>
<evidence type="ECO:0000313" key="2">
    <source>
        <dbReference type="EMBL" id="CAI8021915.1"/>
    </source>
</evidence>
<feature type="compositionally biased region" description="Basic and acidic residues" evidence="1">
    <location>
        <begin position="32"/>
        <end position="43"/>
    </location>
</feature>
<feature type="region of interest" description="Disordered" evidence="1">
    <location>
        <begin position="142"/>
        <end position="172"/>
    </location>
</feature>
<sequence>MKMKQKFLTIGAIAVIAIVGLFVFEHATSAQRPDRNAQGERGNRQGGGRGGGGMMNYASLVDNSWLDLTFGVKVDDETLVKARPIYQVSRDEVMMKMEALRQPDTRETATKEIQAILKDVNTSLKEILTEEEMAKLSELTKKRVTEMQQRTNRWRRGGEGGRRGGGGGGGSQ</sequence>
<evidence type="ECO:0000256" key="1">
    <source>
        <dbReference type="SAM" id="MobiDB-lite"/>
    </source>
</evidence>
<feature type="region of interest" description="Disordered" evidence="1">
    <location>
        <begin position="30"/>
        <end position="53"/>
    </location>
</feature>
<evidence type="ECO:0000313" key="3">
    <source>
        <dbReference type="Proteomes" id="UP001174909"/>
    </source>
</evidence>
<feature type="compositionally biased region" description="Gly residues" evidence="1">
    <location>
        <begin position="163"/>
        <end position="172"/>
    </location>
</feature>
<proteinExistence type="predicted"/>
<dbReference type="EMBL" id="CASHTH010001921">
    <property type="protein sequence ID" value="CAI8021915.1"/>
    <property type="molecule type" value="Genomic_DNA"/>
</dbReference>
<accession>A0AA35S1X5</accession>
<keyword evidence="3" id="KW-1185">Reference proteome</keyword>
<gene>
    <name evidence="2" type="ORF">GBAR_LOCUS12908</name>
</gene>
<name>A0AA35S1X5_GEOBA</name>
<comment type="caution">
    <text evidence="2">The sequence shown here is derived from an EMBL/GenBank/DDBJ whole genome shotgun (WGS) entry which is preliminary data.</text>
</comment>
<evidence type="ECO:0008006" key="4">
    <source>
        <dbReference type="Google" id="ProtNLM"/>
    </source>
</evidence>
<dbReference type="AlphaFoldDB" id="A0AA35S1X5"/>